<accession>A0A8H3L6W8</accession>
<proteinExistence type="predicted"/>
<keyword evidence="1" id="KW-0378">Hydrolase</keyword>
<evidence type="ECO:0000313" key="2">
    <source>
        <dbReference type="Proteomes" id="UP000615446"/>
    </source>
</evidence>
<name>A0A8H3L6W8_9GLOM</name>
<protein>
    <submittedName>
        <fullName evidence="1">P-loop containing nucleoside triphosphate hydrolase protein</fullName>
    </submittedName>
</protein>
<comment type="caution">
    <text evidence="1">The sequence shown here is derived from an EMBL/GenBank/DDBJ whole genome shotgun (WGS) entry which is preliminary data.</text>
</comment>
<dbReference type="SUPFAM" id="SSF47769">
    <property type="entry name" value="SAM/Pointed domain"/>
    <property type="match status" value="1"/>
</dbReference>
<evidence type="ECO:0000313" key="1">
    <source>
        <dbReference type="EMBL" id="GES81416.1"/>
    </source>
</evidence>
<dbReference type="GO" id="GO:0016787">
    <property type="term" value="F:hydrolase activity"/>
    <property type="evidence" value="ECO:0007669"/>
    <property type="project" value="UniProtKB-KW"/>
</dbReference>
<dbReference type="OrthoDB" id="2434387at2759"/>
<dbReference type="Gene3D" id="1.10.150.50">
    <property type="entry name" value="Transcription Factor, Ets-1"/>
    <property type="match status" value="1"/>
</dbReference>
<gene>
    <name evidence="1" type="ORF">RCL2_000866200</name>
</gene>
<dbReference type="InterPro" id="IPR013761">
    <property type="entry name" value="SAM/pointed_sf"/>
</dbReference>
<sequence length="415" mass="48779">MSTSTTFSNRSTLAENWDTETLINFLRDLNINLDEDDFKILRKEKIDGQIFPDMTEKKFMKDGMKQEPAMKLEKQAKIFREKSRASEKGKIEYFWLFPCGVWSLQHFISWSTNMFGLTERNEAHTVFYNTLYIFRDDLMALQEIHEVVRNLLLKKKVSGKKGRKPLADTSNLQEEIIEKLVSSKSDSLVSSTPIAKKRSISKVLDASADIPLRDDKSIDILEILKTAVRDFDQGIIALGSSRSYKSSNHLYVNSEHYIKVSRESTYDAEMYWVLVNWLRKIHGYEITGQWHLEQVCDNGDYHHLYCDLTIKKPENPHLEALLELLAMASISKLDGHFEQVFKYEEQLHPREIWIVHFSREDYVVTNPYWPSEKLQEKGLNVVHFWHDRDFKNVRMSARFRDTTDQYCEIIDEIIL</sequence>
<dbReference type="EMBL" id="BLAL01000054">
    <property type="protein sequence ID" value="GES81416.1"/>
    <property type="molecule type" value="Genomic_DNA"/>
</dbReference>
<dbReference type="Proteomes" id="UP000615446">
    <property type="component" value="Unassembled WGS sequence"/>
</dbReference>
<organism evidence="1 2">
    <name type="scientific">Rhizophagus clarus</name>
    <dbReference type="NCBI Taxonomy" id="94130"/>
    <lineage>
        <taxon>Eukaryota</taxon>
        <taxon>Fungi</taxon>
        <taxon>Fungi incertae sedis</taxon>
        <taxon>Mucoromycota</taxon>
        <taxon>Glomeromycotina</taxon>
        <taxon>Glomeromycetes</taxon>
        <taxon>Glomerales</taxon>
        <taxon>Glomeraceae</taxon>
        <taxon>Rhizophagus</taxon>
    </lineage>
</organism>
<dbReference type="AlphaFoldDB" id="A0A8H3L6W8"/>
<reference evidence="1" key="1">
    <citation type="submission" date="2019-10" db="EMBL/GenBank/DDBJ databases">
        <title>Conservation and host-specific expression of non-tandemly repeated heterogenous ribosome RNA gene in arbuscular mycorrhizal fungi.</title>
        <authorList>
            <person name="Maeda T."/>
            <person name="Kobayashi Y."/>
            <person name="Nakagawa T."/>
            <person name="Ezawa T."/>
            <person name="Yamaguchi K."/>
            <person name="Bino T."/>
            <person name="Nishimoto Y."/>
            <person name="Shigenobu S."/>
            <person name="Kawaguchi M."/>
        </authorList>
    </citation>
    <scope>NUCLEOTIDE SEQUENCE</scope>
    <source>
        <strain evidence="1">HR1</strain>
    </source>
</reference>